<dbReference type="SUPFAM" id="SSF74853">
    <property type="entry name" value="Lamin A/C globular tail domain"/>
    <property type="match status" value="4"/>
</dbReference>
<sequence length="2102" mass="226614">MVPFHRFGRVSDRLRSSATPIRVNPTRYRSWHRKRRLLAERLESRRVLAATPVISEFLAANSGGLEDSDGDSSDWIEVYNPTNTTFDLAGWHLTDDADRLDRWTFPNTILGPTETVVVFASGKDRAVAGDELHTDFELNRGGEYLALVDPQGVVANDYAPEYPDQSTNVSYGLQFVTEDLVRSGSAAKTLVPVDGALGDTWQQPTFNDDTWIDGPVGVGFGVIQPGFDVRYVKAQASGNFDGAVNTLAIAEDVLATPQYQSLSVTERTDVINFLGTGGGGRFENDLAFPTQTVGEDFNHFVIEATTTIDIPNAGPWSFGVNSDDGFGLTLSKDGVEYSSSFPNPRAANDTINTFDLVQPGQYEVRLVMFEAAGGASVELFAAAGAHASFSGVFDLVGDVDNGGIAAFTPYVSGQSPWVATDVAASMLGINASAYVRVEFDVADASLIESLVLNMRHDDGFVAFINGVEVTRANAPSTPAFNSAATQSRQSSDVLQPTRWVLDDGAAAAVQTGTNVLAIQGLNHSSLDPSFLVYPELTSTRLLDQTPSYFATPTPGELNRDPVLGVLQRVAIDLPAGFYDTPQMVTLASPDAAAQIVYTTDGSEPSATHGTVYTAPIPVSTTTTLRAIAVATDYVSLPSVTRTYLFLDDVLNQSGDGSPPPGWPATWGGNVVDYGMDPDVIAAEGAAAVKQALLALPTLSLTTDLDYLFDPTIGIYANAQQDGRDWERPASAEWLNPDGGEGFQVNAGLRIRGGFSRSNNNPKHALKLFFRGSYGDPVLDYPVHGDEGVSEFKKLDLRTAQNYSWSFQGNASNNFVAEVMARYNQRDLGQPYTRSTWVHLYLNGQYWGMFQTQERAEANYAESYLGGKAENYDVLKPERGAYQNIATDGNFDAYTLLWEQADARASDGITPAFVDDAQYMRAQGKNPDGSENLDYPVLLDVDNLIAYMIETLRGGNLDAPISNFLGNTRPNNYFAIRDRTGREGFRFFQHDAEHTMRNVNQNRNGPWNSPNYEGGVAYFNPQWLHQQLMANDEYRMRFADTVQWAFFNDGPLSETALIEKLDHEAAKIETAVIAESARWGDAKRGTNPPLTQADFLNAVAGLRNGYLTARNPIVIDQFRNTNLVLKDASGDYTVVVPAPLFPSVDAPRFLIDGTAQHGGQITTDSEMQFDATEGSVYFTTDGSDPRLAGGGIHPDAQVYDPMQVDVTVVNSGDTWNYLDDGTQPPANWASMAFEDQSWKSGPSELGYGDGDEATVVSFGGNSSDKHITTYFRRRFNADLSGGNLTTATLRVRRDDGVAIYINGVEAVRNNLPAGPLTSATTASGVVGGGDESTWYEFSIDPALLHNGVNLIAAEVHQVSGTSSDITFDAELIVSRQNASPIPLTESTRVKARTLGDGAQWSALSDAFFQVLNVPASPSNLRLTEINYDPAVDGDAEYLELRNITSADTAVTIDLDGVTVTDGPSLPFTIPVGTTLLPGESVLLVHDIAQFTAAYPNVDPDRIVGQYSGKLSNGGERIRIEDASGQEIADVNYGTGDPWPKWADGVGGSLVLENPADVPVSETGKPYHYRGSVEFGGTPGSIEQRPFGIEINEVLAHTDAPLHDAIELFNPTASEIAIGGWFLSDDGATPKKYKIPAGTTIQAGGYMLFDEADFNPPLPNAQSLIPFALSGSDGDSVWLFTGDGNEPTGLEDHARFDATFNGVSQGLIPGSAGRLVPLANRSLGMLNGTFQTSPIVVSEINYHPAPPTAAALAIDPFLSEQDLEFIELHNASAITIDLENWRLRGEGDFDFAADDQMAPGETVVLISFDPTLAVNTNKLAALRQQYGIDAGVRIDGPFSGSLSNSHGVIKLQAPDTPPADDPSLTPRVMVDEVFYDDLSPWPTEADGNGPSLQRLAASTLGNYHDSWVGETPTPGMIPGRPTVESIAINDGSASRSSVTSITVTFDQEVDVDASSFVVSQRSSGTAVENLQVTAQHIGNKTVAVITFAPGPMVVTRAEGGNSLVDGTYQLTIVASKVQTTADDVRMAADYRFGQSDSDAFFRHYGDTDGDRDVDGQDYGRFGATFLRQSGDPAFDPDLDFDGDGDVDGQDYGRFGLRFLRTMPH</sequence>
<dbReference type="KEGG" id="smam:Mal15_03580"/>
<dbReference type="InterPro" id="IPR018247">
    <property type="entry name" value="EF_Hand_1_Ca_BS"/>
</dbReference>
<dbReference type="Gene3D" id="2.60.120.260">
    <property type="entry name" value="Galactose-binding domain-like"/>
    <property type="match status" value="2"/>
</dbReference>
<name>A0A5B9M5E6_9BACT</name>
<evidence type="ECO:0000313" key="3">
    <source>
        <dbReference type="Proteomes" id="UP000321353"/>
    </source>
</evidence>
<keyword evidence="3" id="KW-1185">Reference proteome</keyword>
<dbReference type="InterPro" id="IPR001322">
    <property type="entry name" value="Lamin_tail_dom"/>
</dbReference>
<dbReference type="EMBL" id="CP036264">
    <property type="protein sequence ID" value="QEF96331.1"/>
    <property type="molecule type" value="Genomic_DNA"/>
</dbReference>
<dbReference type="PROSITE" id="PS00018">
    <property type="entry name" value="EF_HAND_1"/>
    <property type="match status" value="1"/>
</dbReference>
<dbReference type="Gene3D" id="1.10.1330.10">
    <property type="entry name" value="Dockerin domain"/>
    <property type="match status" value="1"/>
</dbReference>
<dbReference type="PROSITE" id="PS51841">
    <property type="entry name" value="LTD"/>
    <property type="match status" value="3"/>
</dbReference>
<evidence type="ECO:0000259" key="1">
    <source>
        <dbReference type="PROSITE" id="PS51841"/>
    </source>
</evidence>
<dbReference type="InterPro" id="IPR059177">
    <property type="entry name" value="GH29D-like_dom"/>
</dbReference>
<feature type="domain" description="LTD" evidence="1">
    <location>
        <begin position="1576"/>
        <end position="1698"/>
    </location>
</feature>
<dbReference type="Pfam" id="PF13290">
    <property type="entry name" value="CHB_HEX_C_1"/>
    <property type="match status" value="1"/>
</dbReference>
<proteinExistence type="predicted"/>
<accession>A0A5B9M5E6</accession>
<gene>
    <name evidence="2" type="ORF">Mal15_03580</name>
</gene>
<evidence type="ECO:0000313" key="2">
    <source>
        <dbReference type="EMBL" id="QEF96331.1"/>
    </source>
</evidence>
<dbReference type="Pfam" id="PF00932">
    <property type="entry name" value="LTD"/>
    <property type="match status" value="4"/>
</dbReference>
<dbReference type="InterPro" id="IPR014867">
    <property type="entry name" value="Spore_coat_CotH_CotH2/3/7"/>
</dbReference>
<dbReference type="GO" id="GO:0000272">
    <property type="term" value="P:polysaccharide catabolic process"/>
    <property type="evidence" value="ECO:0007669"/>
    <property type="project" value="InterPro"/>
</dbReference>
<feature type="domain" description="LTD" evidence="1">
    <location>
        <begin position="1406"/>
        <end position="1535"/>
    </location>
</feature>
<reference evidence="2 3" key="1">
    <citation type="submission" date="2019-02" db="EMBL/GenBank/DDBJ databases">
        <title>Planctomycetal bacteria perform biofilm scaping via a novel small molecule.</title>
        <authorList>
            <person name="Jeske O."/>
            <person name="Boedeker C."/>
            <person name="Wiegand S."/>
            <person name="Breitling P."/>
            <person name="Kallscheuer N."/>
            <person name="Jogler M."/>
            <person name="Rohde M."/>
            <person name="Petersen J."/>
            <person name="Medema M.H."/>
            <person name="Surup F."/>
            <person name="Jogler C."/>
        </authorList>
    </citation>
    <scope>NUCLEOTIDE SEQUENCE [LARGE SCALE GENOMIC DNA]</scope>
    <source>
        <strain evidence="2 3">Mal15</strain>
    </source>
</reference>
<feature type="domain" description="LTD" evidence="1">
    <location>
        <begin position="44"/>
        <end position="185"/>
    </location>
</feature>
<dbReference type="Pfam" id="PF08757">
    <property type="entry name" value="CotH"/>
    <property type="match status" value="1"/>
</dbReference>
<organism evidence="2 3">
    <name type="scientific">Stieleria maiorica</name>
    <dbReference type="NCBI Taxonomy" id="2795974"/>
    <lineage>
        <taxon>Bacteria</taxon>
        <taxon>Pseudomonadati</taxon>
        <taxon>Planctomycetota</taxon>
        <taxon>Planctomycetia</taxon>
        <taxon>Pirellulales</taxon>
        <taxon>Pirellulaceae</taxon>
        <taxon>Stieleria</taxon>
    </lineage>
</organism>
<dbReference type="Proteomes" id="UP000321353">
    <property type="component" value="Chromosome"/>
</dbReference>
<protein>
    <submittedName>
        <fullName evidence="2">CotH protein</fullName>
    </submittedName>
</protein>
<dbReference type="InterPro" id="IPR036415">
    <property type="entry name" value="Lamin_tail_dom_sf"/>
</dbReference>
<dbReference type="InterPro" id="IPR036439">
    <property type="entry name" value="Dockerin_dom_sf"/>
</dbReference>
<dbReference type="Gene3D" id="2.60.40.1260">
    <property type="entry name" value="Lamin Tail domain"/>
    <property type="match status" value="2"/>
</dbReference>